<proteinExistence type="predicted"/>
<reference evidence="2" key="1">
    <citation type="submission" date="2019-03" db="EMBL/GenBank/DDBJ databases">
        <authorList>
            <person name="Mank J."/>
            <person name="Almeida P."/>
        </authorList>
    </citation>
    <scope>NUCLEOTIDE SEQUENCE</scope>
    <source>
        <strain evidence="2">78183</strain>
    </source>
</reference>
<dbReference type="InterPro" id="IPR013103">
    <property type="entry name" value="RVT_2"/>
</dbReference>
<dbReference type="PANTHER" id="PTHR11439:SF517">
    <property type="entry name" value="CYSTEINE-RICH RLK (RECEPTOR-LIKE PROTEIN KINASE) 8"/>
    <property type="match status" value="1"/>
</dbReference>
<dbReference type="AlphaFoldDB" id="A0A6N2M2Z6"/>
<feature type="domain" description="Reverse transcriptase Ty1/copia-type" evidence="1">
    <location>
        <begin position="104"/>
        <end position="271"/>
    </location>
</feature>
<gene>
    <name evidence="2" type="ORF">SVIM_LOCUS311125</name>
</gene>
<accession>A0A6N2M2Z6</accession>
<evidence type="ECO:0000313" key="2">
    <source>
        <dbReference type="EMBL" id="VFU47982.1"/>
    </source>
</evidence>
<dbReference type="Pfam" id="PF07727">
    <property type="entry name" value="RVT_2"/>
    <property type="match status" value="1"/>
</dbReference>
<name>A0A6N2M2Z6_SALVM</name>
<dbReference type="EMBL" id="CAADRP010001685">
    <property type="protein sequence ID" value="VFU47982.1"/>
    <property type="molecule type" value="Genomic_DNA"/>
</dbReference>
<dbReference type="PANTHER" id="PTHR11439">
    <property type="entry name" value="GAG-POL-RELATED RETROTRANSPOSON"/>
    <property type="match status" value="1"/>
</dbReference>
<protein>
    <recommendedName>
        <fullName evidence="1">Reverse transcriptase Ty1/copia-type domain-containing protein</fullName>
    </recommendedName>
</protein>
<evidence type="ECO:0000259" key="1">
    <source>
        <dbReference type="Pfam" id="PF07727"/>
    </source>
</evidence>
<organism evidence="2">
    <name type="scientific">Salix viminalis</name>
    <name type="common">Common osier</name>
    <name type="synonym">Basket willow</name>
    <dbReference type="NCBI Taxonomy" id="40686"/>
    <lineage>
        <taxon>Eukaryota</taxon>
        <taxon>Viridiplantae</taxon>
        <taxon>Streptophyta</taxon>
        <taxon>Embryophyta</taxon>
        <taxon>Tracheophyta</taxon>
        <taxon>Spermatophyta</taxon>
        <taxon>Magnoliopsida</taxon>
        <taxon>eudicotyledons</taxon>
        <taxon>Gunneridae</taxon>
        <taxon>Pentapetalae</taxon>
        <taxon>rosids</taxon>
        <taxon>fabids</taxon>
        <taxon>Malpighiales</taxon>
        <taxon>Salicaceae</taxon>
        <taxon>Saliceae</taxon>
        <taxon>Salix</taxon>
    </lineage>
</organism>
<sequence>MQIVRQGVVKRVRAMKHMTMNMREKTVHEVVRVSFSNVFNEDAERVRERRARHPPSYLIDYVLFADEQAIDSEINSIEKNKTWSLSELPTGAKRISVKWQGWRLRMIIALTTQKGWKIFQLNVKSAFLYGELSEEVYIEQPRGYETIGREQLVYKLHKAFRNEAHFIKDRLQKCDSEKTLFTKKNEVGKIIIVNIYVDLIFTDNDKDIMCDFKRFMPREFDMIDLRSIRFFLGIEVLQRTDGIFIYQKIYALEILRRFGMLESNEVSSPIIPGFNINKDENETTMDETYLKQLVGRLMYLTVTRPYMMFVTGLISRFMARPIELHLHAAKRVLRYLKGTVNYCIHYKKGGDDGLFVFTDSDYARDVEDRKSTSG</sequence>